<keyword evidence="2" id="KW-0808">Transferase</keyword>
<dbReference type="Proteomes" id="UP000198881">
    <property type="component" value="Unassembled WGS sequence"/>
</dbReference>
<dbReference type="PANTHER" id="PTHR21485">
    <property type="entry name" value="HAD SUPERFAMILY MEMBERS CMAS AND KDSC"/>
    <property type="match status" value="1"/>
</dbReference>
<keyword evidence="2" id="KW-0548">Nucleotidyltransferase</keyword>
<reference evidence="2 3" key="1">
    <citation type="submission" date="2016-10" db="EMBL/GenBank/DDBJ databases">
        <authorList>
            <person name="de Groot N.N."/>
        </authorList>
    </citation>
    <scope>NUCLEOTIDE SEQUENCE [LARGE SCALE GENOMIC DNA]</scope>
    <source>
        <strain evidence="2 3">CGMCC 1.7054</strain>
    </source>
</reference>
<gene>
    <name evidence="2" type="ORF">SAMN04487966_10875</name>
</gene>
<dbReference type="AlphaFoldDB" id="A0A1I7MPD7"/>
<dbReference type="InterPro" id="IPR050793">
    <property type="entry name" value="CMP-NeuNAc_synthase"/>
</dbReference>
<dbReference type="GO" id="GO:0008781">
    <property type="term" value="F:N-acylneuraminate cytidylyltransferase activity"/>
    <property type="evidence" value="ECO:0007669"/>
    <property type="project" value="TreeGrafter"/>
</dbReference>
<keyword evidence="3" id="KW-1185">Reference proteome</keyword>
<dbReference type="InterPro" id="IPR029044">
    <property type="entry name" value="Nucleotide-diphossugar_trans"/>
</dbReference>
<name>A0A1I7MPD7_9MICC</name>
<feature type="region of interest" description="Disordered" evidence="1">
    <location>
        <begin position="144"/>
        <end position="165"/>
    </location>
</feature>
<dbReference type="SUPFAM" id="SSF53448">
    <property type="entry name" value="Nucleotide-diphospho-sugar transferases"/>
    <property type="match status" value="1"/>
</dbReference>
<accession>A0A1I7MPD7</accession>
<dbReference type="InterPro" id="IPR003329">
    <property type="entry name" value="Cytidylyl_trans"/>
</dbReference>
<dbReference type="OrthoDB" id="9805604at2"/>
<evidence type="ECO:0000256" key="1">
    <source>
        <dbReference type="SAM" id="MobiDB-lite"/>
    </source>
</evidence>
<dbReference type="CDD" id="cd02513">
    <property type="entry name" value="CMP-NeuAc_Synthase"/>
    <property type="match status" value="1"/>
</dbReference>
<dbReference type="EMBL" id="FPCG01000008">
    <property type="protein sequence ID" value="SFV23749.1"/>
    <property type="molecule type" value="Genomic_DNA"/>
</dbReference>
<evidence type="ECO:0000313" key="2">
    <source>
        <dbReference type="EMBL" id="SFV23749.1"/>
    </source>
</evidence>
<proteinExistence type="predicted"/>
<evidence type="ECO:0000313" key="3">
    <source>
        <dbReference type="Proteomes" id="UP000198881"/>
    </source>
</evidence>
<organism evidence="2 3">
    <name type="scientific">Micrococcus terreus</name>
    <dbReference type="NCBI Taxonomy" id="574650"/>
    <lineage>
        <taxon>Bacteria</taxon>
        <taxon>Bacillati</taxon>
        <taxon>Actinomycetota</taxon>
        <taxon>Actinomycetes</taxon>
        <taxon>Micrococcales</taxon>
        <taxon>Micrococcaceae</taxon>
        <taxon>Micrococcus</taxon>
    </lineage>
</organism>
<dbReference type="Gene3D" id="3.90.550.10">
    <property type="entry name" value="Spore Coat Polysaccharide Biosynthesis Protein SpsA, Chain A"/>
    <property type="match status" value="1"/>
</dbReference>
<dbReference type="RefSeq" id="WP_091698046.1">
    <property type="nucleotide sequence ID" value="NZ_FPCG01000008.1"/>
</dbReference>
<dbReference type="PANTHER" id="PTHR21485:SF3">
    <property type="entry name" value="N-ACYLNEURAMINATE CYTIDYLYLTRANSFERASE"/>
    <property type="match status" value="1"/>
</dbReference>
<dbReference type="Pfam" id="PF02348">
    <property type="entry name" value="CTP_transf_3"/>
    <property type="match status" value="1"/>
</dbReference>
<protein>
    <submittedName>
        <fullName evidence="2">N-acylneuraminate cytidylyltransferase</fullName>
    </submittedName>
</protein>
<sequence>MSILCIIPVRGGSKGVPGKNIRDLGGKPLVAWTIESALNAQEDLHVMVSTDSEEIAQVSREHGADVPFLRPAELALDTTATEPVVEHALEHFRTHHGEPEGVMLLQATSPLRLPDTLDRAVRQFRETGVDSLVGVVPTPPFIWQHGDSENAAPRASYDVDHRKRRQDMTRSDLRYRENGSLYLTRPDVYDRHHNRLGGAIGLFILHELEGVDIDTELDFQLAELQMEKHRAASASIPHRQKD</sequence>
<dbReference type="STRING" id="574650.SAMN04487966_10875"/>